<feature type="compositionally biased region" description="Basic and acidic residues" evidence="1">
    <location>
        <begin position="121"/>
        <end position="140"/>
    </location>
</feature>
<protein>
    <submittedName>
        <fullName evidence="2">Uncharacterized protein</fullName>
    </submittedName>
</protein>
<evidence type="ECO:0000313" key="3">
    <source>
        <dbReference type="Proteomes" id="UP000799428"/>
    </source>
</evidence>
<feature type="compositionally biased region" description="Polar residues" evidence="1">
    <location>
        <begin position="55"/>
        <end position="67"/>
    </location>
</feature>
<feature type="region of interest" description="Disordered" evidence="1">
    <location>
        <begin position="53"/>
        <end position="72"/>
    </location>
</feature>
<keyword evidence="3" id="KW-1185">Reference proteome</keyword>
<feature type="compositionally biased region" description="Basic and acidic residues" evidence="1">
    <location>
        <begin position="282"/>
        <end position="296"/>
    </location>
</feature>
<organism evidence="2 3">
    <name type="scientific">Pleomassaria siparia CBS 279.74</name>
    <dbReference type="NCBI Taxonomy" id="1314801"/>
    <lineage>
        <taxon>Eukaryota</taxon>
        <taxon>Fungi</taxon>
        <taxon>Dikarya</taxon>
        <taxon>Ascomycota</taxon>
        <taxon>Pezizomycotina</taxon>
        <taxon>Dothideomycetes</taxon>
        <taxon>Pleosporomycetidae</taxon>
        <taxon>Pleosporales</taxon>
        <taxon>Pleomassariaceae</taxon>
        <taxon>Pleomassaria</taxon>
    </lineage>
</organism>
<dbReference type="EMBL" id="MU005793">
    <property type="protein sequence ID" value="KAF2702727.1"/>
    <property type="molecule type" value="Genomic_DNA"/>
</dbReference>
<feature type="compositionally biased region" description="Basic residues" evidence="1">
    <location>
        <begin position="195"/>
        <end position="205"/>
    </location>
</feature>
<proteinExistence type="predicted"/>
<feature type="region of interest" description="Disordered" evidence="1">
    <location>
        <begin position="617"/>
        <end position="653"/>
    </location>
</feature>
<dbReference type="AlphaFoldDB" id="A0A6G1JRD9"/>
<gene>
    <name evidence="2" type="ORF">K504DRAFT_452973</name>
</gene>
<feature type="compositionally biased region" description="Polar residues" evidence="1">
    <location>
        <begin position="109"/>
        <end position="120"/>
    </location>
</feature>
<feature type="compositionally biased region" description="Basic and acidic residues" evidence="1">
    <location>
        <begin position="617"/>
        <end position="637"/>
    </location>
</feature>
<feature type="compositionally biased region" description="Basic and acidic residues" evidence="1">
    <location>
        <begin position="379"/>
        <end position="393"/>
    </location>
</feature>
<feature type="compositionally biased region" description="Polar residues" evidence="1">
    <location>
        <begin position="172"/>
        <end position="183"/>
    </location>
</feature>
<reference evidence="2" key="1">
    <citation type="journal article" date="2020" name="Stud. Mycol.">
        <title>101 Dothideomycetes genomes: a test case for predicting lifestyles and emergence of pathogens.</title>
        <authorList>
            <person name="Haridas S."/>
            <person name="Albert R."/>
            <person name="Binder M."/>
            <person name="Bloem J."/>
            <person name="Labutti K."/>
            <person name="Salamov A."/>
            <person name="Andreopoulos B."/>
            <person name="Baker S."/>
            <person name="Barry K."/>
            <person name="Bills G."/>
            <person name="Bluhm B."/>
            <person name="Cannon C."/>
            <person name="Castanera R."/>
            <person name="Culley D."/>
            <person name="Daum C."/>
            <person name="Ezra D."/>
            <person name="Gonzalez J."/>
            <person name="Henrissat B."/>
            <person name="Kuo A."/>
            <person name="Liang C."/>
            <person name="Lipzen A."/>
            <person name="Lutzoni F."/>
            <person name="Magnuson J."/>
            <person name="Mondo S."/>
            <person name="Nolan M."/>
            <person name="Ohm R."/>
            <person name="Pangilinan J."/>
            <person name="Park H.-J."/>
            <person name="Ramirez L."/>
            <person name="Alfaro M."/>
            <person name="Sun H."/>
            <person name="Tritt A."/>
            <person name="Yoshinaga Y."/>
            <person name="Zwiers L.-H."/>
            <person name="Turgeon B."/>
            <person name="Goodwin S."/>
            <person name="Spatafora J."/>
            <person name="Crous P."/>
            <person name="Grigoriev I."/>
        </authorList>
    </citation>
    <scope>NUCLEOTIDE SEQUENCE</scope>
    <source>
        <strain evidence="2">CBS 279.74</strain>
    </source>
</reference>
<accession>A0A6G1JRD9</accession>
<feature type="compositionally biased region" description="Basic residues" evidence="1">
    <location>
        <begin position="638"/>
        <end position="653"/>
    </location>
</feature>
<evidence type="ECO:0000256" key="1">
    <source>
        <dbReference type="SAM" id="MobiDB-lite"/>
    </source>
</evidence>
<feature type="compositionally biased region" description="Acidic residues" evidence="1">
    <location>
        <begin position="324"/>
        <end position="343"/>
    </location>
</feature>
<feature type="region of interest" description="Disordered" evidence="1">
    <location>
        <begin position="84"/>
        <end position="309"/>
    </location>
</feature>
<sequence>MSTPTSPKLTSAPSSSKAMDVVATAPVADMDLSSVTVDNGDIITSDTPTDIIVYTPQSPAHSHLSNGKQKDGKNTIALKDLLFPEDTNKGTQPVTLPVEPATPKHIPSLSPQESTVSQMTTKEKAVSRKRGAREIGDKGVAKPTIKKGSAAAAPTPITDFMNDGFDDESDSWDSLQAVTPKQQPKQRKTVTPSLKVKKGTARPGKRSYTPESDSDSEAENPRRKRARKGDFSAPGPIPKPKKKKDTSEVVKGSMEGGAVSEPERAFATPRPKKKKQAFDPVNHSDKEVAASPKHGEQAAASRQVELPTGVRDVEDAVPAHVSEPLEDDLYDFFNEPDEPEVESMPEPQLADLPKKRDPIIRQRVTTVTTVPKKPHHIQKGHDDGNIGGKKDPYVHQLEVADSQGSDSPPPRNRVTKTNKRRRDVGYEDDLVETEKRGAKRFRQDGCNGPKPKVNRLMKSMKATIDTAKAMGSYRNGYLSKPAQRQKVAHIPTMARDQAPDNEAAQKHVKKARVPPPKILKATMQFKKVEPEEIIGYDAENNPLYKIDPKIKHGTIPKSTRWVSLFNGNSLTLQNLLDRPYEYPHVSLWDDEDPDFYGIEIEDMSSEQVNTLIKTEKEQVKMRKKAEKQLERQREKGASRKVRSGRVTKSKRGN</sequence>
<dbReference type="Proteomes" id="UP000799428">
    <property type="component" value="Unassembled WGS sequence"/>
</dbReference>
<evidence type="ECO:0000313" key="2">
    <source>
        <dbReference type="EMBL" id="KAF2702727.1"/>
    </source>
</evidence>
<feature type="compositionally biased region" description="Basic residues" evidence="1">
    <location>
        <begin position="413"/>
        <end position="422"/>
    </location>
</feature>
<name>A0A6G1JRD9_9PLEO</name>
<feature type="region of interest" description="Disordered" evidence="1">
    <location>
        <begin position="322"/>
        <end position="456"/>
    </location>
</feature>